<accession>A0A9P5NQC0</accession>
<comment type="caution">
    <text evidence="1">The sequence shown here is derived from an EMBL/GenBank/DDBJ whole genome shotgun (WGS) entry which is preliminary data.</text>
</comment>
<organism evidence="1 2">
    <name type="scientific">Gymnopilus junonius</name>
    <name type="common">Spectacular rustgill mushroom</name>
    <name type="synonym">Gymnopilus spectabilis subsp. junonius</name>
    <dbReference type="NCBI Taxonomy" id="109634"/>
    <lineage>
        <taxon>Eukaryota</taxon>
        <taxon>Fungi</taxon>
        <taxon>Dikarya</taxon>
        <taxon>Basidiomycota</taxon>
        <taxon>Agaricomycotina</taxon>
        <taxon>Agaricomycetes</taxon>
        <taxon>Agaricomycetidae</taxon>
        <taxon>Agaricales</taxon>
        <taxon>Agaricineae</taxon>
        <taxon>Hymenogastraceae</taxon>
        <taxon>Gymnopilus</taxon>
    </lineage>
</organism>
<dbReference type="AlphaFoldDB" id="A0A9P5NQC0"/>
<proteinExistence type="predicted"/>
<evidence type="ECO:0000313" key="1">
    <source>
        <dbReference type="EMBL" id="KAF8902824.1"/>
    </source>
</evidence>
<reference evidence="1" key="1">
    <citation type="submission" date="2020-11" db="EMBL/GenBank/DDBJ databases">
        <authorList>
            <consortium name="DOE Joint Genome Institute"/>
            <person name="Ahrendt S."/>
            <person name="Riley R."/>
            <person name="Andreopoulos W."/>
            <person name="LaButti K."/>
            <person name="Pangilinan J."/>
            <person name="Ruiz-duenas F.J."/>
            <person name="Barrasa J.M."/>
            <person name="Sanchez-Garcia M."/>
            <person name="Camarero S."/>
            <person name="Miyauchi S."/>
            <person name="Serrano A."/>
            <person name="Linde D."/>
            <person name="Babiker R."/>
            <person name="Drula E."/>
            <person name="Ayuso-Fernandez I."/>
            <person name="Pacheco R."/>
            <person name="Padilla G."/>
            <person name="Ferreira P."/>
            <person name="Barriuso J."/>
            <person name="Kellner H."/>
            <person name="Castanera R."/>
            <person name="Alfaro M."/>
            <person name="Ramirez L."/>
            <person name="Pisabarro A.G."/>
            <person name="Kuo A."/>
            <person name="Tritt A."/>
            <person name="Lipzen A."/>
            <person name="He G."/>
            <person name="Yan M."/>
            <person name="Ng V."/>
            <person name="Cullen D."/>
            <person name="Martin F."/>
            <person name="Rosso M.-N."/>
            <person name="Henrissat B."/>
            <person name="Hibbett D."/>
            <person name="Martinez A.T."/>
            <person name="Grigoriev I.V."/>
        </authorList>
    </citation>
    <scope>NUCLEOTIDE SEQUENCE</scope>
    <source>
        <strain evidence="1">AH 44721</strain>
    </source>
</reference>
<keyword evidence="2" id="KW-1185">Reference proteome</keyword>
<gene>
    <name evidence="1" type="ORF">CPB84DRAFT_836598</name>
</gene>
<protein>
    <submittedName>
        <fullName evidence="1">Uncharacterized protein</fullName>
    </submittedName>
</protein>
<sequence length="206" mass="23248">MGRGRDLHGMARLARRRRRPLRRSPLAVLEGRRAETNQLISPARMAVPHPPFLSIFNGFRTCGWRRATCDRFELDRRGETASTYARAAVLAESGYEYATARLYPLLDPRSVRLSISKAANTAQIKTRHFLGPNGILTSIIHSCITPPSSCLPPDTVDDIPNDPHVVFELIFWGNIRVNTETACYRNEELTMGGQENQWRSSVLCEL</sequence>
<evidence type="ECO:0000313" key="2">
    <source>
        <dbReference type="Proteomes" id="UP000724874"/>
    </source>
</evidence>
<name>A0A9P5NQC0_GYMJU</name>
<dbReference type="Proteomes" id="UP000724874">
    <property type="component" value="Unassembled WGS sequence"/>
</dbReference>
<dbReference type="EMBL" id="JADNYJ010000034">
    <property type="protein sequence ID" value="KAF8902824.1"/>
    <property type="molecule type" value="Genomic_DNA"/>
</dbReference>